<gene>
    <name evidence="1" type="ORF">Ate02nite_20070</name>
</gene>
<keyword evidence="2" id="KW-1185">Reference proteome</keyword>
<dbReference type="RefSeq" id="WP_203802624.1">
    <property type="nucleotide sequence ID" value="NZ_BOMY01000013.1"/>
</dbReference>
<comment type="caution">
    <text evidence="1">The sequence shown here is derived from an EMBL/GenBank/DDBJ whole genome shotgun (WGS) entry which is preliminary data.</text>
</comment>
<sequence length="96" mass="10799">MTDFAASVDRLHNHVRHWEQPRWRGKKADQVYALVQLLADLGADAEGQPRRPVPREHDMILPDQLRVVADDLLAAAPDEKTLAEAAAAVDDVRREI</sequence>
<reference evidence="1" key="1">
    <citation type="submission" date="2021-01" db="EMBL/GenBank/DDBJ databases">
        <title>Whole genome shotgun sequence of Actinoplanes tereljensis NBRC 105297.</title>
        <authorList>
            <person name="Komaki H."/>
            <person name="Tamura T."/>
        </authorList>
    </citation>
    <scope>NUCLEOTIDE SEQUENCE</scope>
    <source>
        <strain evidence="1">NBRC 105297</strain>
    </source>
</reference>
<protein>
    <submittedName>
        <fullName evidence="1">Uncharacterized protein</fullName>
    </submittedName>
</protein>
<dbReference type="Proteomes" id="UP000623608">
    <property type="component" value="Unassembled WGS sequence"/>
</dbReference>
<dbReference type="AlphaFoldDB" id="A0A919NK05"/>
<evidence type="ECO:0000313" key="1">
    <source>
        <dbReference type="EMBL" id="GIF19277.1"/>
    </source>
</evidence>
<organism evidence="1 2">
    <name type="scientific">Paractinoplanes tereljensis</name>
    <dbReference type="NCBI Taxonomy" id="571912"/>
    <lineage>
        <taxon>Bacteria</taxon>
        <taxon>Bacillati</taxon>
        <taxon>Actinomycetota</taxon>
        <taxon>Actinomycetes</taxon>
        <taxon>Micromonosporales</taxon>
        <taxon>Micromonosporaceae</taxon>
        <taxon>Paractinoplanes</taxon>
    </lineage>
</organism>
<dbReference type="EMBL" id="BOMY01000013">
    <property type="protein sequence ID" value="GIF19277.1"/>
    <property type="molecule type" value="Genomic_DNA"/>
</dbReference>
<evidence type="ECO:0000313" key="2">
    <source>
        <dbReference type="Proteomes" id="UP000623608"/>
    </source>
</evidence>
<accession>A0A919NK05</accession>
<proteinExistence type="predicted"/>
<name>A0A919NK05_9ACTN</name>